<accession>A0A2G9TDW4</accession>
<proteinExistence type="predicted"/>
<evidence type="ECO:0000313" key="3">
    <source>
        <dbReference type="Proteomes" id="UP000230423"/>
    </source>
</evidence>
<name>A0A2G9TDW4_TELCI</name>
<organism evidence="2 3">
    <name type="scientific">Teladorsagia circumcincta</name>
    <name type="common">Brown stomach worm</name>
    <name type="synonym">Ostertagia circumcincta</name>
    <dbReference type="NCBI Taxonomy" id="45464"/>
    <lineage>
        <taxon>Eukaryota</taxon>
        <taxon>Metazoa</taxon>
        <taxon>Ecdysozoa</taxon>
        <taxon>Nematoda</taxon>
        <taxon>Chromadorea</taxon>
        <taxon>Rhabditida</taxon>
        <taxon>Rhabditina</taxon>
        <taxon>Rhabditomorpha</taxon>
        <taxon>Strongyloidea</taxon>
        <taxon>Trichostrongylidae</taxon>
        <taxon>Teladorsagia</taxon>
    </lineage>
</organism>
<evidence type="ECO:0000256" key="1">
    <source>
        <dbReference type="SAM" id="MobiDB-lite"/>
    </source>
</evidence>
<dbReference type="AlphaFoldDB" id="A0A2G9TDW4"/>
<dbReference type="Proteomes" id="UP000230423">
    <property type="component" value="Unassembled WGS sequence"/>
</dbReference>
<reference evidence="2 3" key="1">
    <citation type="submission" date="2015-09" db="EMBL/GenBank/DDBJ databases">
        <title>Draft genome of the parasitic nematode Teladorsagia circumcincta isolate WARC Sus (inbred).</title>
        <authorList>
            <person name="Mitreva M."/>
        </authorList>
    </citation>
    <scope>NUCLEOTIDE SEQUENCE [LARGE SCALE GENOMIC DNA]</scope>
    <source>
        <strain evidence="2 3">S</strain>
    </source>
</reference>
<dbReference type="EMBL" id="KZ382167">
    <property type="protein sequence ID" value="PIO56147.1"/>
    <property type="molecule type" value="Genomic_DNA"/>
</dbReference>
<feature type="region of interest" description="Disordered" evidence="1">
    <location>
        <begin position="16"/>
        <end position="73"/>
    </location>
</feature>
<feature type="non-terminal residue" evidence="2">
    <location>
        <position position="96"/>
    </location>
</feature>
<evidence type="ECO:0000313" key="2">
    <source>
        <dbReference type="EMBL" id="PIO56147.1"/>
    </source>
</evidence>
<keyword evidence="3" id="KW-1185">Reference proteome</keyword>
<gene>
    <name evidence="2" type="ORF">TELCIR_22458</name>
</gene>
<protein>
    <submittedName>
        <fullName evidence="2">Uncharacterized protein</fullName>
    </submittedName>
</protein>
<sequence>MKRPEFTELELKRAREERRERRGLRGMLRSIRAFSDKSSGSGDGEVEQQSDAHRGNEEAAAGSADDRSGLSKEATQAIEAIEYITRHLTRDNDYKR</sequence>